<keyword evidence="3 7" id="KW-0560">Oxidoreductase</keyword>
<dbReference type="GO" id="GO:0016114">
    <property type="term" value="P:terpenoid biosynthetic process"/>
    <property type="evidence" value="ECO:0007669"/>
    <property type="project" value="InterPro"/>
</dbReference>
<feature type="binding site" evidence="7">
    <location>
        <position position="349"/>
    </location>
    <ligand>
        <name>[4Fe-4S] cluster</name>
        <dbReference type="ChEBI" id="CHEBI:49883"/>
    </ligand>
</feature>
<evidence type="ECO:0000313" key="10">
    <source>
        <dbReference type="EMBL" id="MDP0589263.1"/>
    </source>
</evidence>
<dbReference type="NCBIfam" id="TIGR00612">
    <property type="entry name" value="ispG_gcpE"/>
    <property type="match status" value="1"/>
</dbReference>
<dbReference type="InterPro" id="IPR016425">
    <property type="entry name" value="IspG_bac"/>
</dbReference>
<evidence type="ECO:0000256" key="7">
    <source>
        <dbReference type="HAMAP-Rule" id="MF_00159"/>
    </source>
</evidence>
<feature type="domain" description="IspG TIM-barrel" evidence="8">
    <location>
        <begin position="7"/>
        <end position="273"/>
    </location>
</feature>
<dbReference type="FunFam" id="3.30.413.10:FF:000012">
    <property type="entry name" value="4-hydroxy-3-methylbut-2-en-1-yl diphosphate synthase (flavodoxin)"/>
    <property type="match status" value="1"/>
</dbReference>
<dbReference type="Proteomes" id="UP001178148">
    <property type="component" value="Unassembled WGS sequence"/>
</dbReference>
<gene>
    <name evidence="7 10" type="primary">ispG</name>
    <name evidence="10" type="synonym">gcpE</name>
    <name evidence="10" type="ORF">QS748_08765</name>
</gene>
<keyword evidence="2 7" id="KW-0479">Metal-binding</keyword>
<comment type="caution">
    <text evidence="10">The sequence shown here is derived from an EMBL/GenBank/DDBJ whole genome shotgun (WGS) entry which is preliminary data.</text>
</comment>
<organism evidence="10 11">
    <name type="scientific">Candidatus Endonucleibacter bathymodioli</name>
    <dbReference type="NCBI Taxonomy" id="539814"/>
    <lineage>
        <taxon>Bacteria</taxon>
        <taxon>Pseudomonadati</taxon>
        <taxon>Pseudomonadota</taxon>
        <taxon>Gammaproteobacteria</taxon>
        <taxon>Oceanospirillales</taxon>
        <taxon>Endozoicomonadaceae</taxon>
        <taxon>Candidatus Endonucleibacter</taxon>
    </lineage>
</organism>
<evidence type="ECO:0000256" key="3">
    <source>
        <dbReference type="ARBA" id="ARBA00023002"/>
    </source>
</evidence>
<feature type="binding site" evidence="7">
    <location>
        <position position="296"/>
    </location>
    <ligand>
        <name>[4Fe-4S] cluster</name>
        <dbReference type="ChEBI" id="CHEBI:49883"/>
    </ligand>
</feature>
<comment type="function">
    <text evidence="7">Converts 2C-methyl-D-erythritol 2,4-cyclodiphosphate (ME-2,4cPP) into 1-hydroxy-2-methyl-2-(E)-butenyl 4-diphosphate.</text>
</comment>
<evidence type="ECO:0000256" key="2">
    <source>
        <dbReference type="ARBA" id="ARBA00022723"/>
    </source>
</evidence>
<name>A0AA90NW45_9GAMM</name>
<dbReference type="InterPro" id="IPR058579">
    <property type="entry name" value="IspG_C"/>
</dbReference>
<dbReference type="AlphaFoldDB" id="A0AA90NW45"/>
<dbReference type="Gene3D" id="3.20.20.20">
    <property type="entry name" value="Dihydropteroate synthase-like"/>
    <property type="match status" value="1"/>
</dbReference>
<dbReference type="GO" id="GO:0046429">
    <property type="term" value="F:4-hydroxy-3-methylbut-2-en-1-yl diphosphate synthase activity (ferredoxin)"/>
    <property type="evidence" value="ECO:0007669"/>
    <property type="project" value="UniProtKB-UniRule"/>
</dbReference>
<dbReference type="Gene3D" id="3.30.413.10">
    <property type="entry name" value="Sulfite Reductase Hemoprotein, domain 1"/>
    <property type="match status" value="1"/>
</dbReference>
<comment type="pathway">
    <text evidence="7">Isoprenoid biosynthesis; isopentenyl diphosphate biosynthesis via DXP pathway; isopentenyl diphosphate from 1-deoxy-D-xylulose 5-phosphate: step 5/6.</text>
</comment>
<dbReference type="NCBIfam" id="NF001540">
    <property type="entry name" value="PRK00366.1"/>
    <property type="match status" value="1"/>
</dbReference>
<evidence type="ECO:0000313" key="11">
    <source>
        <dbReference type="Proteomes" id="UP001178148"/>
    </source>
</evidence>
<accession>A0AA90NW45</accession>
<evidence type="ECO:0000259" key="9">
    <source>
        <dbReference type="Pfam" id="PF26540"/>
    </source>
</evidence>
<dbReference type="InterPro" id="IPR058578">
    <property type="entry name" value="IspG_TIM"/>
</dbReference>
<feature type="domain" description="IspG C-terminal" evidence="9">
    <location>
        <begin position="292"/>
        <end position="394"/>
    </location>
</feature>
<dbReference type="EC" id="1.17.7.3" evidence="7"/>
<comment type="cofactor">
    <cofactor evidence="7">
        <name>[4Fe-4S] cluster</name>
        <dbReference type="ChEBI" id="CHEBI:49883"/>
    </cofactor>
    <text evidence="7">Binds 1 [4Fe-4S] cluster.</text>
</comment>
<evidence type="ECO:0000256" key="1">
    <source>
        <dbReference type="ARBA" id="ARBA00022485"/>
    </source>
</evidence>
<feature type="binding site" evidence="7">
    <location>
        <position position="299"/>
    </location>
    <ligand>
        <name>[4Fe-4S] cluster</name>
        <dbReference type="ChEBI" id="CHEBI:49883"/>
    </ligand>
</feature>
<dbReference type="GO" id="GO:0005506">
    <property type="term" value="F:iron ion binding"/>
    <property type="evidence" value="ECO:0007669"/>
    <property type="project" value="InterPro"/>
</dbReference>
<dbReference type="HAMAP" id="MF_00159">
    <property type="entry name" value="IspG"/>
    <property type="match status" value="1"/>
</dbReference>
<dbReference type="GO" id="GO:0051539">
    <property type="term" value="F:4 iron, 4 sulfur cluster binding"/>
    <property type="evidence" value="ECO:0007669"/>
    <property type="project" value="UniProtKB-UniRule"/>
</dbReference>
<evidence type="ECO:0000256" key="5">
    <source>
        <dbReference type="ARBA" id="ARBA00023014"/>
    </source>
</evidence>
<dbReference type="GO" id="GO:0019288">
    <property type="term" value="P:isopentenyl diphosphate biosynthetic process, methylerythritol 4-phosphate pathway"/>
    <property type="evidence" value="ECO:0007669"/>
    <property type="project" value="UniProtKB-UniRule"/>
</dbReference>
<evidence type="ECO:0000256" key="4">
    <source>
        <dbReference type="ARBA" id="ARBA00023004"/>
    </source>
</evidence>
<keyword evidence="4 7" id="KW-0408">Iron</keyword>
<dbReference type="InterPro" id="IPR004588">
    <property type="entry name" value="IspG_bac-typ"/>
</dbReference>
<dbReference type="Pfam" id="PF04551">
    <property type="entry name" value="GcpE"/>
    <property type="match status" value="1"/>
</dbReference>
<evidence type="ECO:0000259" key="8">
    <source>
        <dbReference type="Pfam" id="PF04551"/>
    </source>
</evidence>
<keyword evidence="11" id="KW-1185">Reference proteome</keyword>
<dbReference type="PANTHER" id="PTHR30454:SF0">
    <property type="entry name" value="4-HYDROXY-3-METHYLBUT-2-EN-1-YL DIPHOSPHATE SYNTHASE (FERREDOXIN), CHLOROPLASTIC"/>
    <property type="match status" value="1"/>
</dbReference>
<dbReference type="PIRSF" id="PIRSF004640">
    <property type="entry name" value="IspG"/>
    <property type="match status" value="1"/>
</dbReference>
<dbReference type="Pfam" id="PF26540">
    <property type="entry name" value="GcpE_C"/>
    <property type="match status" value="1"/>
</dbReference>
<comment type="similarity">
    <text evidence="7">Belongs to the IspG family.</text>
</comment>
<dbReference type="EMBL" id="JASXSV010000011">
    <property type="protein sequence ID" value="MDP0589263.1"/>
    <property type="molecule type" value="Genomic_DNA"/>
</dbReference>
<reference evidence="10 11" key="1">
    <citation type="journal article" date="2023" name="bioRxiv">
        <title>An intranuclear bacterial parasite of deep-sea mussels expresses apoptosis inhibitors acquired from its host.</title>
        <authorList>
            <person name="Gonzalez Porras M.A."/>
            <person name="Assie A."/>
            <person name="Tietjen M."/>
            <person name="Violette M."/>
            <person name="Kleiner M."/>
            <person name="Gruber-Vodicka H."/>
            <person name="Dubilier N."/>
            <person name="Leisch N."/>
        </authorList>
    </citation>
    <scope>NUCLEOTIDE SEQUENCE [LARGE SCALE GENOMIC DNA]</scope>
    <source>
        <strain evidence="10">IAP13</strain>
    </source>
</reference>
<keyword evidence="1 7" id="KW-0004">4Fe-4S</keyword>
<evidence type="ECO:0000256" key="6">
    <source>
        <dbReference type="ARBA" id="ARBA00023229"/>
    </source>
</evidence>
<dbReference type="GO" id="GO:0141197">
    <property type="term" value="F:4-hydroxy-3-methylbut-2-enyl-diphosphate synthase activity (flavodoxin)"/>
    <property type="evidence" value="ECO:0007669"/>
    <property type="project" value="UniProtKB-EC"/>
</dbReference>
<protein>
    <recommendedName>
        <fullName evidence="7">4-hydroxy-3-methylbut-2-en-1-yl diphosphate synthase (flavodoxin)</fullName>
        <ecNumber evidence="7">1.17.7.3</ecNumber>
    </recommendedName>
    <alternativeName>
        <fullName evidence="7">1-hydroxy-2-methyl-2-(E)-butenyl 4-diphosphate synthase</fullName>
    </alternativeName>
</protein>
<comment type="catalytic activity">
    <reaction evidence="7">
        <text>(2E)-4-hydroxy-3-methylbut-2-enyl diphosphate + oxidized [flavodoxin] + H2O + 2 H(+) = 2-C-methyl-D-erythritol 2,4-cyclic diphosphate + reduced [flavodoxin]</text>
        <dbReference type="Rhea" id="RHEA:43604"/>
        <dbReference type="Rhea" id="RHEA-COMP:10622"/>
        <dbReference type="Rhea" id="RHEA-COMP:10623"/>
        <dbReference type="ChEBI" id="CHEBI:15377"/>
        <dbReference type="ChEBI" id="CHEBI:15378"/>
        <dbReference type="ChEBI" id="CHEBI:57618"/>
        <dbReference type="ChEBI" id="CHEBI:58210"/>
        <dbReference type="ChEBI" id="CHEBI:58483"/>
        <dbReference type="ChEBI" id="CHEBI:128753"/>
        <dbReference type="EC" id="1.17.7.3"/>
    </reaction>
</comment>
<proteinExistence type="inferred from homology"/>
<sequence length="411" mass="44989">MDRNYRTHTVKVGNIAIGGSEPVVVQSMTDTDTADINKTVEQIKLLADTGSEIVRITVNSEEAAAAIPSIYDKLAQQNYYVPIVGDFHYNGHTLLTKYAGCAELLHKYRINPGNVGFGDKKDERFNMMIDIALKHDKPIRIGVNWGSLDQTLSTHLMDENAKSKKPKSAQQILHEALVISALSSAEAAKKRGLSEDKIIISCKVSRVQDLISVYQMLASRSNYALHLGLTEAGMGSKGIVSSSIAMGVLLQQGIGNTIRTSLTPEPNASRDKEVIVSQQILQALEVRSFSPEVTACPGCGRTSSDFFRVLTDDVDNFLRRRMISWRSEYIGVENLRVAVMGCIVNGPGESKHANIGISLPGSGENPSAPVFIDGKKITTLKGEYISEKYKELIENYVTTTYAPRSQLIASH</sequence>
<dbReference type="PANTHER" id="PTHR30454">
    <property type="entry name" value="4-HYDROXY-3-METHYLBUT-2-EN-1-YL DIPHOSPHATE SYNTHASE"/>
    <property type="match status" value="1"/>
</dbReference>
<dbReference type="InterPro" id="IPR045854">
    <property type="entry name" value="NO2/SO3_Rdtase_4Fe4S_sf"/>
</dbReference>
<keyword evidence="5 7" id="KW-0411">Iron-sulfur</keyword>
<dbReference type="InterPro" id="IPR011005">
    <property type="entry name" value="Dihydropteroate_synth-like_sf"/>
</dbReference>
<feature type="binding site" evidence="7">
    <location>
        <position position="342"/>
    </location>
    <ligand>
        <name>[4Fe-4S] cluster</name>
        <dbReference type="ChEBI" id="CHEBI:49883"/>
    </ligand>
</feature>
<keyword evidence="6 7" id="KW-0414">Isoprene biosynthesis</keyword>